<dbReference type="EMBL" id="JACHGO010000007">
    <property type="protein sequence ID" value="MBB5144272.1"/>
    <property type="molecule type" value="Genomic_DNA"/>
</dbReference>
<organism evidence="2 3">
    <name type="scientific">Desulfovibrio intestinalis</name>
    <dbReference type="NCBI Taxonomy" id="58621"/>
    <lineage>
        <taxon>Bacteria</taxon>
        <taxon>Pseudomonadati</taxon>
        <taxon>Thermodesulfobacteriota</taxon>
        <taxon>Desulfovibrionia</taxon>
        <taxon>Desulfovibrionales</taxon>
        <taxon>Desulfovibrionaceae</taxon>
        <taxon>Desulfovibrio</taxon>
    </lineage>
</organism>
<feature type="region of interest" description="Disordered" evidence="1">
    <location>
        <begin position="100"/>
        <end position="120"/>
    </location>
</feature>
<protein>
    <submittedName>
        <fullName evidence="2">Uncharacterized protein</fullName>
    </submittedName>
</protein>
<dbReference type="Proteomes" id="UP000539075">
    <property type="component" value="Unassembled WGS sequence"/>
</dbReference>
<name>A0A7W8FHW7_9BACT</name>
<keyword evidence="3" id="KW-1185">Reference proteome</keyword>
<evidence type="ECO:0000256" key="1">
    <source>
        <dbReference type="SAM" id="MobiDB-lite"/>
    </source>
</evidence>
<evidence type="ECO:0000313" key="3">
    <source>
        <dbReference type="Proteomes" id="UP000539075"/>
    </source>
</evidence>
<reference evidence="2 3" key="1">
    <citation type="submission" date="2020-08" db="EMBL/GenBank/DDBJ databases">
        <title>Genomic Encyclopedia of Type Strains, Phase IV (KMG-IV): sequencing the most valuable type-strain genomes for metagenomic binning, comparative biology and taxonomic classification.</title>
        <authorList>
            <person name="Goeker M."/>
        </authorList>
    </citation>
    <scope>NUCLEOTIDE SEQUENCE [LARGE SCALE GENOMIC DNA]</scope>
    <source>
        <strain evidence="2 3">DSM 11275</strain>
    </source>
</reference>
<dbReference type="RefSeq" id="WP_183720919.1">
    <property type="nucleotide sequence ID" value="NZ_JACHGO010000007.1"/>
</dbReference>
<comment type="caution">
    <text evidence="2">The sequence shown here is derived from an EMBL/GenBank/DDBJ whole genome shotgun (WGS) entry which is preliminary data.</text>
</comment>
<gene>
    <name evidence="2" type="ORF">HNQ38_002383</name>
</gene>
<dbReference type="AlphaFoldDB" id="A0A7W8FHW7"/>
<sequence length="186" mass="19299">MSIRIGSDSMMAQNFFNASSEESRYAKGRHLAAQVDKQAMSSRQCSILAAGMAAAAAAENESQRMLEGKKAARQMGFDMQQSTLETSERNLDELRRRLEGKARQNQKNLGDNRGAASAENPAPTVAVANFPGSLADSLSGALPNNFEGLTGKAGGLTANRAADLASVAGAMTSKGALESAGTASGN</sequence>
<accession>A0A7W8FHW7</accession>
<proteinExistence type="predicted"/>
<evidence type="ECO:0000313" key="2">
    <source>
        <dbReference type="EMBL" id="MBB5144272.1"/>
    </source>
</evidence>